<protein>
    <submittedName>
        <fullName evidence="4">PPE family protein</fullName>
    </submittedName>
</protein>
<dbReference type="PANTHER" id="PTHR46766:SF1">
    <property type="entry name" value="GLUTAMINE-RICH PROTEIN 2"/>
    <property type="match status" value="1"/>
</dbReference>
<gene>
    <name evidence="4" type="ORF">BN1232_00815</name>
</gene>
<evidence type="ECO:0000256" key="2">
    <source>
        <dbReference type="SAM" id="MobiDB-lite"/>
    </source>
</evidence>
<dbReference type="Pfam" id="PF00823">
    <property type="entry name" value="PPE"/>
    <property type="match status" value="1"/>
</dbReference>
<evidence type="ECO:0000313" key="5">
    <source>
        <dbReference type="Proteomes" id="UP000199251"/>
    </source>
</evidence>
<dbReference type="PANTHER" id="PTHR46766">
    <property type="entry name" value="GLUTAMINE-RICH PROTEIN 2"/>
    <property type="match status" value="1"/>
</dbReference>
<dbReference type="Gene3D" id="1.20.1260.20">
    <property type="entry name" value="PPE superfamily"/>
    <property type="match status" value="1"/>
</dbReference>
<evidence type="ECO:0000313" key="4">
    <source>
        <dbReference type="EMBL" id="CQD04958.1"/>
    </source>
</evidence>
<accession>A0A0E4GV66</accession>
<dbReference type="EMBL" id="CTEE01000001">
    <property type="protein sequence ID" value="CQD04958.1"/>
    <property type="molecule type" value="Genomic_DNA"/>
</dbReference>
<dbReference type="FunFam" id="1.20.1260.20:FF:000001">
    <property type="entry name" value="PPE family protein PPE41"/>
    <property type="match status" value="1"/>
</dbReference>
<name>A0A0E4GV66_MYCLN</name>
<dbReference type="STRING" id="141349.BN1232_00815"/>
<sequence length="405" mass="40154">MDFALRPPEVNSGLMYTGPGAGSLLAAAAAWDAVATQLEITAAGYVAEITALTGQWFGPSARAMAGAAAPYAAWLHATAGQAAQTSAQAYAAAAAYEAAFGMTVPPPVIAANRARLLALIATNFFGQNTPAIAACEAEYMAMWIQDATAMCIYAADSEIASTLKHFDGSPQTTDESGRDAQANRRVGGATNPPLLTSLLPGNYGPGTYYTPNGYPITIESGGSLILQSGGGVYVDGSITIGPGSSIYVDSGGAVYVYGLLSLGPDSDLGVYSGSTFEVSNGSAVTLTSSAIYVGAGGTVEITSPTTMTNSALFTGPGVVTIGPGNVAFTDGAVTGNFSGSFYEIFNIAPGASGLGPGAGAAAPTSSSVLPPVSALTGSPGLAGTAAIQPQVDAGQLLSGIPSAAD</sequence>
<dbReference type="AlphaFoldDB" id="A0A0E4GV66"/>
<proteinExistence type="inferred from homology"/>
<reference evidence="4 5" key="1">
    <citation type="submission" date="2015-03" db="EMBL/GenBank/DDBJ databases">
        <authorList>
            <person name="Urmite Genomes"/>
        </authorList>
    </citation>
    <scope>NUCLEOTIDE SEQUENCE [LARGE SCALE GENOMIC DNA]</scope>
    <source>
        <strain evidence="4 5">CSUR P1491</strain>
    </source>
</reference>
<dbReference type="InterPro" id="IPR000030">
    <property type="entry name" value="PPE_dom"/>
</dbReference>
<dbReference type="GO" id="GO:0052572">
    <property type="term" value="P:response to host immune response"/>
    <property type="evidence" value="ECO:0007669"/>
    <property type="project" value="TreeGrafter"/>
</dbReference>
<dbReference type="SUPFAM" id="SSF140459">
    <property type="entry name" value="PE/PPE dimer-like"/>
    <property type="match status" value="1"/>
</dbReference>
<dbReference type="OrthoDB" id="4753874at2"/>
<feature type="domain" description="PPE" evidence="3">
    <location>
        <begin position="2"/>
        <end position="163"/>
    </location>
</feature>
<dbReference type="InterPro" id="IPR038332">
    <property type="entry name" value="PPE_sf"/>
</dbReference>
<dbReference type="RefSeq" id="WP_090599350.1">
    <property type="nucleotide sequence ID" value="NZ_CTEE01000001.1"/>
</dbReference>
<organism evidence="4 5">
    <name type="scientific">Mycobacterium lentiflavum</name>
    <dbReference type="NCBI Taxonomy" id="141349"/>
    <lineage>
        <taxon>Bacteria</taxon>
        <taxon>Bacillati</taxon>
        <taxon>Actinomycetota</taxon>
        <taxon>Actinomycetes</taxon>
        <taxon>Mycobacteriales</taxon>
        <taxon>Mycobacteriaceae</taxon>
        <taxon>Mycobacterium</taxon>
        <taxon>Mycobacterium simiae complex</taxon>
    </lineage>
</organism>
<dbReference type="Proteomes" id="UP000199251">
    <property type="component" value="Unassembled WGS sequence"/>
</dbReference>
<evidence type="ECO:0000259" key="3">
    <source>
        <dbReference type="Pfam" id="PF00823"/>
    </source>
</evidence>
<feature type="region of interest" description="Disordered" evidence="2">
    <location>
        <begin position="165"/>
        <end position="189"/>
    </location>
</feature>
<evidence type="ECO:0000256" key="1">
    <source>
        <dbReference type="ARBA" id="ARBA00010652"/>
    </source>
</evidence>
<comment type="similarity">
    <text evidence="1">Belongs to the mycobacterial PPE family.</text>
</comment>